<evidence type="ECO:0000259" key="5">
    <source>
        <dbReference type="PROSITE" id="PS51935"/>
    </source>
</evidence>
<evidence type="ECO:0000313" key="6">
    <source>
        <dbReference type="EMBL" id="CAB4797304.1"/>
    </source>
</evidence>
<dbReference type="GO" id="GO:0006508">
    <property type="term" value="P:proteolysis"/>
    <property type="evidence" value="ECO:0007669"/>
    <property type="project" value="UniProtKB-KW"/>
</dbReference>
<dbReference type="InterPro" id="IPR000064">
    <property type="entry name" value="NLP_P60_dom"/>
</dbReference>
<dbReference type="AlphaFoldDB" id="A0A6J6XNQ3"/>
<dbReference type="PROSITE" id="PS51935">
    <property type="entry name" value="NLPC_P60"/>
    <property type="match status" value="1"/>
</dbReference>
<evidence type="ECO:0000256" key="3">
    <source>
        <dbReference type="ARBA" id="ARBA00022801"/>
    </source>
</evidence>
<evidence type="ECO:0000256" key="1">
    <source>
        <dbReference type="ARBA" id="ARBA00007074"/>
    </source>
</evidence>
<dbReference type="GO" id="GO:0008234">
    <property type="term" value="F:cysteine-type peptidase activity"/>
    <property type="evidence" value="ECO:0007669"/>
    <property type="project" value="UniProtKB-KW"/>
</dbReference>
<sequence>MRAPRTIRFCLGIALALFGGAISIEPVAADGISNQQAEVKRVLAEIDALQQKEGQFAELGAQALDLKAQLDAEIVVSQGKIAAQQAELNVLGGQLSNVAVQKVMGGGSGALGPLFTDPAAIDEGLQRDHLARVAVNAGAATTDDFEALLRALDKEQRSLTKKQAKATDLAANAEINRKAADKAGREATTRLAKAKVKLGSLIEQERQRQAAAAKRQYQQKLQQQQAAAAARKGSGKSGSGAFGGGASLGSGGGGGGSYVAVSGQAGAAIRAAQSQLGVPYRFASSTPGVAFDCSGLTAWAWGTAGVSLPHQSRNQYSSVPHVSASDAQPGDLIFYYSPISHVGIYLGGGMMIHSPQTGTSVSYTQVHWDKVVGVGRPG</sequence>
<comment type="similarity">
    <text evidence="1">Belongs to the peptidase C40 family.</text>
</comment>
<gene>
    <name evidence="6" type="ORF">UFOPK2992_00813</name>
</gene>
<dbReference type="SUPFAM" id="SSF54001">
    <property type="entry name" value="Cysteine proteinases"/>
    <property type="match status" value="1"/>
</dbReference>
<keyword evidence="4" id="KW-0788">Thiol protease</keyword>
<accession>A0A6J6XNQ3</accession>
<feature type="domain" description="NlpC/P60" evidence="5">
    <location>
        <begin position="262"/>
        <end position="378"/>
    </location>
</feature>
<reference evidence="6" key="1">
    <citation type="submission" date="2020-05" db="EMBL/GenBank/DDBJ databases">
        <authorList>
            <person name="Chiriac C."/>
            <person name="Salcher M."/>
            <person name="Ghai R."/>
            <person name="Kavagutti S V."/>
        </authorList>
    </citation>
    <scope>NUCLEOTIDE SEQUENCE</scope>
</reference>
<dbReference type="EMBL" id="CAFAAI010000123">
    <property type="protein sequence ID" value="CAB4797304.1"/>
    <property type="molecule type" value="Genomic_DNA"/>
</dbReference>
<dbReference type="Pfam" id="PF00877">
    <property type="entry name" value="NLPC_P60"/>
    <property type="match status" value="1"/>
</dbReference>
<dbReference type="PANTHER" id="PTHR47053">
    <property type="entry name" value="MUREIN DD-ENDOPEPTIDASE MEPH-RELATED"/>
    <property type="match status" value="1"/>
</dbReference>
<evidence type="ECO:0000256" key="4">
    <source>
        <dbReference type="ARBA" id="ARBA00022807"/>
    </source>
</evidence>
<organism evidence="6">
    <name type="scientific">freshwater metagenome</name>
    <dbReference type="NCBI Taxonomy" id="449393"/>
    <lineage>
        <taxon>unclassified sequences</taxon>
        <taxon>metagenomes</taxon>
        <taxon>ecological metagenomes</taxon>
    </lineage>
</organism>
<keyword evidence="3" id="KW-0378">Hydrolase</keyword>
<evidence type="ECO:0000256" key="2">
    <source>
        <dbReference type="ARBA" id="ARBA00022670"/>
    </source>
</evidence>
<dbReference type="InterPro" id="IPR038765">
    <property type="entry name" value="Papain-like_cys_pep_sf"/>
</dbReference>
<name>A0A6J6XNQ3_9ZZZZ</name>
<dbReference type="PANTHER" id="PTHR47053:SF1">
    <property type="entry name" value="MUREIN DD-ENDOPEPTIDASE MEPH-RELATED"/>
    <property type="match status" value="1"/>
</dbReference>
<dbReference type="InterPro" id="IPR051202">
    <property type="entry name" value="Peptidase_C40"/>
</dbReference>
<keyword evidence="2" id="KW-0645">Protease</keyword>
<protein>
    <submittedName>
        <fullName evidence="6">Unannotated protein</fullName>
    </submittedName>
</protein>
<dbReference type="Gene3D" id="3.90.1720.10">
    <property type="entry name" value="endopeptidase domain like (from Nostoc punctiforme)"/>
    <property type="match status" value="1"/>
</dbReference>
<proteinExistence type="inferred from homology"/>